<sequence length="501" mass="56278">MYQIIIERDLSDQWWKVNSDEVENITTSKAANLDKDKDSNSHSVQQLMLAENLVSYLGVCAEPGHVMILTELCRKGNVYDIIGNEAITFDWDYKHAFINDIICGMQEIHNSDIRWHGKLNSRNCVISAQFVLKITDYGLQSFRDDNILDMEQDGMATCYSLKEGTTASPSLSSAALEKYAGNLEAMVEVRTMEYLDEKRKVEKLLYEILPNRKQLIMGKSVAPEAFDSVSIYFSDIVHFTQIAAESTPLQIICFLNELYTYFDDILNNFDVYKVETIGDAYMVVSGLPIRTDNHEAEIALMALTLLNATAKFKIHHQPNTKLRIRIGMHTGPCVAGVVGTIMPRYCLFGDAVNTASRMESTGLPLKIHVSDAFKAMLDMYGVFTLEEREAQWIKGKGLMTTYWLTGCMESSDLGAERLRPICSSQMDIVGRMAAEWNVPIFTSGGVTIDQSEGFPTLTSFGHNFNSAQRIAERILSESTEYLVRKFDGNKGNPQISVNGLK</sequence>
<dbReference type="InterPro" id="IPR050401">
    <property type="entry name" value="Cyclic_nucleotide_synthase"/>
</dbReference>
<dbReference type="Gene3D" id="1.10.510.10">
    <property type="entry name" value="Transferase(Phosphotransferase) domain 1"/>
    <property type="match status" value="1"/>
</dbReference>
<dbReference type="EC" id="4.6.1.2" evidence="3 12"/>
<dbReference type="CDD" id="cd07302">
    <property type="entry name" value="CHD"/>
    <property type="match status" value="1"/>
</dbReference>
<dbReference type="Pfam" id="PF00211">
    <property type="entry name" value="Guanylate_cyc"/>
    <property type="match status" value="1"/>
</dbReference>
<dbReference type="SMART" id="SM00044">
    <property type="entry name" value="CYCc"/>
    <property type="match status" value="1"/>
</dbReference>
<evidence type="ECO:0000313" key="16">
    <source>
        <dbReference type="RefSeq" id="XP_014671330.1"/>
    </source>
</evidence>
<dbReference type="Pfam" id="PF07714">
    <property type="entry name" value="PK_Tyr_Ser-Thr"/>
    <property type="match status" value="1"/>
</dbReference>
<evidence type="ECO:0000256" key="8">
    <source>
        <dbReference type="ARBA" id="ARBA00023180"/>
    </source>
</evidence>
<name>A0ABM1EGK9_PRICU</name>
<dbReference type="Proteomes" id="UP000695022">
    <property type="component" value="Unplaced"/>
</dbReference>
<evidence type="ECO:0000259" key="14">
    <source>
        <dbReference type="PROSITE" id="PS50125"/>
    </source>
</evidence>
<dbReference type="RefSeq" id="XP_014671330.1">
    <property type="nucleotide sequence ID" value="XM_014815844.1"/>
</dbReference>
<accession>A0ABM1EGK9</accession>
<dbReference type="Gene3D" id="3.30.70.1230">
    <property type="entry name" value="Nucleotide cyclase"/>
    <property type="match status" value="1"/>
</dbReference>
<keyword evidence="9 11" id="KW-0456">Lyase</keyword>
<evidence type="ECO:0000256" key="1">
    <source>
        <dbReference type="ARBA" id="ARBA00001436"/>
    </source>
</evidence>
<dbReference type="InterPro" id="IPR000719">
    <property type="entry name" value="Prot_kinase_dom"/>
</dbReference>
<evidence type="ECO:0000256" key="12">
    <source>
        <dbReference type="RuleBase" id="RU003431"/>
    </source>
</evidence>
<dbReference type="InterPro" id="IPR029787">
    <property type="entry name" value="Nucleotide_cyclase"/>
</dbReference>
<evidence type="ECO:0000256" key="6">
    <source>
        <dbReference type="ARBA" id="ARBA00022989"/>
    </source>
</evidence>
<protein>
    <recommendedName>
        <fullName evidence="3 12">Guanylate cyclase</fullName>
        <ecNumber evidence="3 12">4.6.1.2</ecNumber>
    </recommendedName>
</protein>
<comment type="subcellular location">
    <subcellularLocation>
        <location evidence="2">Membrane</location>
        <topology evidence="2">Single-pass membrane protein</topology>
    </subcellularLocation>
</comment>
<reference evidence="16" key="1">
    <citation type="submission" date="2025-08" db="UniProtKB">
        <authorList>
            <consortium name="RefSeq"/>
        </authorList>
    </citation>
    <scope>IDENTIFICATION</scope>
</reference>
<evidence type="ECO:0000313" key="15">
    <source>
        <dbReference type="Proteomes" id="UP000695022"/>
    </source>
</evidence>
<evidence type="ECO:0000256" key="9">
    <source>
        <dbReference type="ARBA" id="ARBA00023239"/>
    </source>
</evidence>
<evidence type="ECO:0000256" key="5">
    <source>
        <dbReference type="ARBA" id="ARBA00022741"/>
    </source>
</evidence>
<comment type="similarity">
    <text evidence="11">Belongs to the adenylyl cyclase class-4/guanylyl cyclase family.</text>
</comment>
<keyword evidence="4" id="KW-0812">Transmembrane</keyword>
<evidence type="ECO:0000256" key="10">
    <source>
        <dbReference type="ARBA" id="ARBA00023293"/>
    </source>
</evidence>
<dbReference type="PROSITE" id="PS00452">
    <property type="entry name" value="GUANYLATE_CYCLASE_1"/>
    <property type="match status" value="1"/>
</dbReference>
<evidence type="ECO:0000259" key="13">
    <source>
        <dbReference type="PROSITE" id="PS50011"/>
    </source>
</evidence>
<dbReference type="InterPro" id="IPR001245">
    <property type="entry name" value="Ser-Thr/Tyr_kinase_cat_dom"/>
</dbReference>
<feature type="domain" description="Protein kinase" evidence="13">
    <location>
        <begin position="1"/>
        <end position="332"/>
    </location>
</feature>
<dbReference type="GeneID" id="106812075"/>
<keyword evidence="7" id="KW-0472">Membrane</keyword>
<dbReference type="Gene3D" id="3.40.50.2300">
    <property type="match status" value="1"/>
</dbReference>
<evidence type="ECO:0000256" key="11">
    <source>
        <dbReference type="RuleBase" id="RU000405"/>
    </source>
</evidence>
<dbReference type="InterPro" id="IPR018297">
    <property type="entry name" value="A/G_cyclase_CS"/>
</dbReference>
<evidence type="ECO:0000256" key="7">
    <source>
        <dbReference type="ARBA" id="ARBA00023136"/>
    </source>
</evidence>
<dbReference type="SUPFAM" id="SSF56112">
    <property type="entry name" value="Protein kinase-like (PK-like)"/>
    <property type="match status" value="1"/>
</dbReference>
<dbReference type="SUPFAM" id="SSF55073">
    <property type="entry name" value="Nucleotide cyclase"/>
    <property type="match status" value="1"/>
</dbReference>
<dbReference type="InterPro" id="IPR011009">
    <property type="entry name" value="Kinase-like_dom_sf"/>
</dbReference>
<dbReference type="PANTHER" id="PTHR11920">
    <property type="entry name" value="GUANYLYL CYCLASE"/>
    <property type="match status" value="1"/>
</dbReference>
<feature type="non-terminal residue" evidence="16">
    <location>
        <position position="501"/>
    </location>
</feature>
<organism evidence="15 16">
    <name type="scientific">Priapulus caudatus</name>
    <name type="common">Priapulid worm</name>
    <dbReference type="NCBI Taxonomy" id="37621"/>
    <lineage>
        <taxon>Eukaryota</taxon>
        <taxon>Metazoa</taxon>
        <taxon>Ecdysozoa</taxon>
        <taxon>Scalidophora</taxon>
        <taxon>Priapulida</taxon>
        <taxon>Priapulimorpha</taxon>
        <taxon>Priapulimorphida</taxon>
        <taxon>Priapulidae</taxon>
        <taxon>Priapulus</taxon>
    </lineage>
</organism>
<keyword evidence="6" id="KW-1133">Transmembrane helix</keyword>
<evidence type="ECO:0000256" key="3">
    <source>
        <dbReference type="ARBA" id="ARBA00012202"/>
    </source>
</evidence>
<keyword evidence="10 12" id="KW-0141">cGMP biosynthesis</keyword>
<dbReference type="PROSITE" id="PS50125">
    <property type="entry name" value="GUANYLATE_CYCLASE_2"/>
    <property type="match status" value="1"/>
</dbReference>
<comment type="catalytic activity">
    <reaction evidence="1 12">
        <text>GTP = 3',5'-cyclic GMP + diphosphate</text>
        <dbReference type="Rhea" id="RHEA:13665"/>
        <dbReference type="ChEBI" id="CHEBI:33019"/>
        <dbReference type="ChEBI" id="CHEBI:37565"/>
        <dbReference type="ChEBI" id="CHEBI:57746"/>
        <dbReference type="EC" id="4.6.1.2"/>
    </reaction>
</comment>
<keyword evidence="15" id="KW-1185">Reference proteome</keyword>
<feature type="domain" description="Guanylate cyclase" evidence="14">
    <location>
        <begin position="230"/>
        <end position="359"/>
    </location>
</feature>
<keyword evidence="8" id="KW-0325">Glycoprotein</keyword>
<evidence type="ECO:0000256" key="4">
    <source>
        <dbReference type="ARBA" id="ARBA00022692"/>
    </source>
</evidence>
<keyword evidence="5" id="KW-0547">Nucleotide-binding</keyword>
<evidence type="ECO:0000256" key="2">
    <source>
        <dbReference type="ARBA" id="ARBA00004167"/>
    </source>
</evidence>
<dbReference type="InterPro" id="IPR001054">
    <property type="entry name" value="A/G_cyclase"/>
</dbReference>
<dbReference type="PROSITE" id="PS50011">
    <property type="entry name" value="PROTEIN_KINASE_DOM"/>
    <property type="match status" value="1"/>
</dbReference>
<gene>
    <name evidence="16" type="primary">LOC106812075</name>
</gene>
<dbReference type="PANTHER" id="PTHR11920:SF501">
    <property type="entry name" value="GUANYLATE CYCLASE 32E"/>
    <property type="match status" value="1"/>
</dbReference>
<proteinExistence type="inferred from homology"/>